<dbReference type="Pfam" id="PF08240">
    <property type="entry name" value="ADH_N"/>
    <property type="match status" value="1"/>
</dbReference>
<dbReference type="CDD" id="cd08279">
    <property type="entry name" value="Zn_ADH_class_III"/>
    <property type="match status" value="1"/>
</dbReference>
<keyword evidence="6" id="KW-0520">NAD</keyword>
<dbReference type="PANTHER" id="PTHR43880">
    <property type="entry name" value="ALCOHOL DEHYDROGENASE"/>
    <property type="match status" value="1"/>
</dbReference>
<keyword evidence="10" id="KW-1185">Reference proteome</keyword>
<dbReference type="Pfam" id="PF00107">
    <property type="entry name" value="ADH_zinc_N"/>
    <property type="match status" value="1"/>
</dbReference>
<dbReference type="InterPro" id="IPR013154">
    <property type="entry name" value="ADH-like_N"/>
</dbReference>
<dbReference type="Gene3D" id="3.40.50.720">
    <property type="entry name" value="NAD(P)-binding Rossmann-like Domain"/>
    <property type="match status" value="1"/>
</dbReference>
<dbReference type="Proteomes" id="UP000198802">
    <property type="component" value="Unassembled WGS sequence"/>
</dbReference>
<evidence type="ECO:0000256" key="1">
    <source>
        <dbReference type="ARBA" id="ARBA00001947"/>
    </source>
</evidence>
<dbReference type="FunFam" id="3.40.50.720:FF:000003">
    <property type="entry name" value="S-(hydroxymethyl)glutathione dehydrogenase"/>
    <property type="match status" value="1"/>
</dbReference>
<dbReference type="GO" id="GO:0046294">
    <property type="term" value="P:formaldehyde catabolic process"/>
    <property type="evidence" value="ECO:0007669"/>
    <property type="project" value="TreeGrafter"/>
</dbReference>
<dbReference type="InterPro" id="IPR011032">
    <property type="entry name" value="GroES-like_sf"/>
</dbReference>
<dbReference type="SMART" id="SM00829">
    <property type="entry name" value="PKS_ER"/>
    <property type="match status" value="1"/>
</dbReference>
<evidence type="ECO:0000256" key="5">
    <source>
        <dbReference type="ARBA" id="ARBA00023002"/>
    </source>
</evidence>
<evidence type="ECO:0000256" key="3">
    <source>
        <dbReference type="ARBA" id="ARBA00022723"/>
    </source>
</evidence>
<evidence type="ECO:0000256" key="7">
    <source>
        <dbReference type="RuleBase" id="RU361277"/>
    </source>
</evidence>
<dbReference type="SUPFAM" id="SSF51735">
    <property type="entry name" value="NAD(P)-binding Rossmann-fold domains"/>
    <property type="match status" value="1"/>
</dbReference>
<keyword evidence="3 7" id="KW-0479">Metal-binding</keyword>
<dbReference type="PROSITE" id="PS00059">
    <property type="entry name" value="ADH_ZINC"/>
    <property type="match status" value="1"/>
</dbReference>
<dbReference type="InterPro" id="IPR002328">
    <property type="entry name" value="ADH_Zn_CS"/>
</dbReference>
<evidence type="ECO:0000256" key="4">
    <source>
        <dbReference type="ARBA" id="ARBA00022833"/>
    </source>
</evidence>
<evidence type="ECO:0000313" key="10">
    <source>
        <dbReference type="Proteomes" id="UP000198802"/>
    </source>
</evidence>
<name>A0A0S4QMJ4_9ACTN</name>
<dbReference type="InterPro" id="IPR020843">
    <property type="entry name" value="ER"/>
</dbReference>
<sequence length="363" mass="37580">MGDLLRGIVWDGSAYHVVDDLEVRPPGPGEVEVRMTAAGLCHSDLAVVRGTIPFPTPVVLGHEGAGVVSALGPGVTGLAEGEAVALTTLGNCGACEHCDAGQPTMCRSTFGRRPQPFTWRGTPTYNFANTSCFAERVVVAANQCVPVPDDVPAASAALLGCGVLTGVGAVLNRAQVRPGSTVAVIGVGGIGLNVIQGAALAGATRVVAVDTNPAKAELAYRFGATDFVDPSGRDTAGAVRDLLPADSTGVDYSFECVGHPALARAAVDMLGWHGTAVLLGVPAEAAELSVPITDLYLDKSVMGCRYGSSRPQRDVRTYLGLYRGGRLLLDELVTRTYPLDAVGQAMHDLETGDLARGVLTFTR</sequence>
<comment type="cofactor">
    <cofactor evidence="1 7">
        <name>Zn(2+)</name>
        <dbReference type="ChEBI" id="CHEBI:29105"/>
    </cofactor>
</comment>
<dbReference type="InterPro" id="IPR036291">
    <property type="entry name" value="NAD(P)-bd_dom_sf"/>
</dbReference>
<comment type="similarity">
    <text evidence="2 7">Belongs to the zinc-containing alcohol dehydrogenase family.</text>
</comment>
<dbReference type="InterPro" id="IPR013149">
    <property type="entry name" value="ADH-like_C"/>
</dbReference>
<organism evidence="9 10">
    <name type="scientific">Parafrankia irregularis</name>
    <dbReference type="NCBI Taxonomy" id="795642"/>
    <lineage>
        <taxon>Bacteria</taxon>
        <taxon>Bacillati</taxon>
        <taxon>Actinomycetota</taxon>
        <taxon>Actinomycetes</taxon>
        <taxon>Frankiales</taxon>
        <taxon>Frankiaceae</taxon>
        <taxon>Parafrankia</taxon>
    </lineage>
</organism>
<keyword evidence="4 7" id="KW-0862">Zinc</keyword>
<evidence type="ECO:0000256" key="2">
    <source>
        <dbReference type="ARBA" id="ARBA00008072"/>
    </source>
</evidence>
<reference evidence="10" key="1">
    <citation type="submission" date="2015-11" db="EMBL/GenBank/DDBJ databases">
        <authorList>
            <person name="Varghese N."/>
        </authorList>
    </citation>
    <scope>NUCLEOTIDE SEQUENCE [LARGE SCALE GENOMIC DNA]</scope>
    <source>
        <strain evidence="10">DSM 45899</strain>
    </source>
</reference>
<dbReference type="EMBL" id="FAOZ01000006">
    <property type="protein sequence ID" value="CUU56088.1"/>
    <property type="molecule type" value="Genomic_DNA"/>
</dbReference>
<dbReference type="AlphaFoldDB" id="A0A0S4QMJ4"/>
<gene>
    <name evidence="9" type="ORF">Ga0074812_106343</name>
</gene>
<dbReference type="GO" id="GO:0008270">
    <property type="term" value="F:zinc ion binding"/>
    <property type="evidence" value="ECO:0007669"/>
    <property type="project" value="InterPro"/>
</dbReference>
<protein>
    <submittedName>
        <fullName evidence="9">S-(Hydroxymethyl)glutathione dehydrogenase / alcohol dehydrogenase</fullName>
    </submittedName>
</protein>
<keyword evidence="5" id="KW-0560">Oxidoreductase</keyword>
<dbReference type="GO" id="GO:0051903">
    <property type="term" value="F:S-(hydroxymethyl)glutathione dehydrogenase [NAD(P)+] activity"/>
    <property type="evidence" value="ECO:0007669"/>
    <property type="project" value="TreeGrafter"/>
</dbReference>
<dbReference type="Gene3D" id="3.90.180.10">
    <property type="entry name" value="Medium-chain alcohol dehydrogenases, catalytic domain"/>
    <property type="match status" value="1"/>
</dbReference>
<evidence type="ECO:0000256" key="6">
    <source>
        <dbReference type="ARBA" id="ARBA00023027"/>
    </source>
</evidence>
<dbReference type="GO" id="GO:0005829">
    <property type="term" value="C:cytosol"/>
    <property type="evidence" value="ECO:0007669"/>
    <property type="project" value="TreeGrafter"/>
</dbReference>
<feature type="domain" description="Enoyl reductase (ER)" evidence="8">
    <location>
        <begin position="3"/>
        <end position="359"/>
    </location>
</feature>
<proteinExistence type="inferred from homology"/>
<dbReference type="PANTHER" id="PTHR43880:SF12">
    <property type="entry name" value="ALCOHOL DEHYDROGENASE CLASS-3"/>
    <property type="match status" value="1"/>
</dbReference>
<dbReference type="SUPFAM" id="SSF50129">
    <property type="entry name" value="GroES-like"/>
    <property type="match status" value="2"/>
</dbReference>
<accession>A0A0S4QMJ4</accession>
<evidence type="ECO:0000259" key="8">
    <source>
        <dbReference type="SMART" id="SM00829"/>
    </source>
</evidence>
<evidence type="ECO:0000313" key="9">
    <source>
        <dbReference type="EMBL" id="CUU56088.1"/>
    </source>
</evidence>